<dbReference type="GO" id="GO:0016020">
    <property type="term" value="C:membrane"/>
    <property type="evidence" value="ECO:0007669"/>
    <property type="project" value="UniProtKB-SubCell"/>
</dbReference>
<feature type="transmembrane region" description="Helical" evidence="7">
    <location>
        <begin position="91"/>
        <end position="110"/>
    </location>
</feature>
<dbReference type="PANTHER" id="PTHR11360">
    <property type="entry name" value="MONOCARBOXYLATE TRANSPORTER"/>
    <property type="match status" value="1"/>
</dbReference>
<evidence type="ECO:0000256" key="2">
    <source>
        <dbReference type="ARBA" id="ARBA00006727"/>
    </source>
</evidence>
<evidence type="ECO:0000256" key="1">
    <source>
        <dbReference type="ARBA" id="ARBA00004141"/>
    </source>
</evidence>
<feature type="transmembrane region" description="Helical" evidence="7">
    <location>
        <begin position="21"/>
        <end position="42"/>
    </location>
</feature>
<feature type="transmembrane region" description="Helical" evidence="7">
    <location>
        <begin position="62"/>
        <end position="84"/>
    </location>
</feature>
<evidence type="ECO:0000313" key="9">
    <source>
        <dbReference type="EMBL" id="CAG7563430.1"/>
    </source>
</evidence>
<evidence type="ECO:0000259" key="8">
    <source>
        <dbReference type="PROSITE" id="PS50850"/>
    </source>
</evidence>
<evidence type="ECO:0000256" key="3">
    <source>
        <dbReference type="ARBA" id="ARBA00022448"/>
    </source>
</evidence>
<gene>
    <name evidence="9" type="ORF">FEQUK3_LOCUS9174</name>
</gene>
<feature type="transmembrane region" description="Helical" evidence="7">
    <location>
        <begin position="116"/>
        <end position="136"/>
    </location>
</feature>
<feature type="transmembrane region" description="Helical" evidence="7">
    <location>
        <begin position="384"/>
        <end position="401"/>
    </location>
</feature>
<dbReference type="InterPro" id="IPR011701">
    <property type="entry name" value="MFS"/>
</dbReference>
<keyword evidence="6 7" id="KW-0472">Membrane</keyword>
<comment type="similarity">
    <text evidence="2">Belongs to the major facilitator superfamily. Monocarboxylate porter (TC 2.A.1.13) family.</text>
</comment>
<keyword evidence="5 7" id="KW-1133">Transmembrane helix</keyword>
<evidence type="ECO:0000256" key="6">
    <source>
        <dbReference type="ARBA" id="ARBA00023136"/>
    </source>
</evidence>
<evidence type="ECO:0000256" key="5">
    <source>
        <dbReference type="ARBA" id="ARBA00022989"/>
    </source>
</evidence>
<proteinExistence type="inferred from homology"/>
<dbReference type="AlphaFoldDB" id="A0A8J2IV36"/>
<feature type="transmembrane region" description="Helical" evidence="7">
    <location>
        <begin position="180"/>
        <end position="202"/>
    </location>
</feature>
<protein>
    <recommendedName>
        <fullName evidence="8">Major facilitator superfamily (MFS) profile domain-containing protein</fullName>
    </recommendedName>
</protein>
<comment type="caution">
    <text evidence="9">The sequence shown here is derived from an EMBL/GenBank/DDBJ whole genome shotgun (WGS) entry which is preliminary data.</text>
</comment>
<keyword evidence="3" id="KW-0813">Transport</keyword>
<evidence type="ECO:0000256" key="4">
    <source>
        <dbReference type="ARBA" id="ARBA00022692"/>
    </source>
</evidence>
<dbReference type="PROSITE" id="PS50850">
    <property type="entry name" value="MFS"/>
    <property type="match status" value="1"/>
</dbReference>
<feature type="transmembrane region" description="Helical" evidence="7">
    <location>
        <begin position="352"/>
        <end position="372"/>
    </location>
</feature>
<feature type="transmembrane region" description="Helical" evidence="7">
    <location>
        <begin position="313"/>
        <end position="340"/>
    </location>
</feature>
<evidence type="ECO:0000256" key="7">
    <source>
        <dbReference type="SAM" id="Phobius"/>
    </source>
</evidence>
<feature type="transmembrane region" description="Helical" evidence="7">
    <location>
        <begin position="148"/>
        <end position="168"/>
    </location>
</feature>
<dbReference type="Proteomes" id="UP000693738">
    <property type="component" value="Unassembled WGS sequence"/>
</dbReference>
<feature type="transmembrane region" description="Helical" evidence="7">
    <location>
        <begin position="223"/>
        <end position="241"/>
    </location>
</feature>
<evidence type="ECO:0000313" key="10">
    <source>
        <dbReference type="Proteomes" id="UP000693738"/>
    </source>
</evidence>
<dbReference type="GO" id="GO:0022857">
    <property type="term" value="F:transmembrane transporter activity"/>
    <property type="evidence" value="ECO:0007669"/>
    <property type="project" value="InterPro"/>
</dbReference>
<accession>A0A8J2IV36</accession>
<name>A0A8J2IV36_FUSEQ</name>
<reference evidence="9" key="1">
    <citation type="submission" date="2021-05" db="EMBL/GenBank/DDBJ databases">
        <authorList>
            <person name="Khan N."/>
        </authorList>
    </citation>
    <scope>NUCLEOTIDE SEQUENCE</scope>
</reference>
<dbReference type="InterPro" id="IPR050327">
    <property type="entry name" value="Proton-linked_MCT"/>
</dbReference>
<organism evidence="9 10">
    <name type="scientific">Fusarium equiseti</name>
    <name type="common">Fusarium scirpi</name>
    <dbReference type="NCBI Taxonomy" id="61235"/>
    <lineage>
        <taxon>Eukaryota</taxon>
        <taxon>Fungi</taxon>
        <taxon>Dikarya</taxon>
        <taxon>Ascomycota</taxon>
        <taxon>Pezizomycotina</taxon>
        <taxon>Sordariomycetes</taxon>
        <taxon>Hypocreomycetidae</taxon>
        <taxon>Hypocreales</taxon>
        <taxon>Nectriaceae</taxon>
        <taxon>Fusarium</taxon>
        <taxon>Fusarium incarnatum-equiseti species complex</taxon>
    </lineage>
</organism>
<dbReference type="InterPro" id="IPR020846">
    <property type="entry name" value="MFS_dom"/>
</dbReference>
<dbReference type="EMBL" id="CAJSTJ010000157">
    <property type="protein sequence ID" value="CAG7563430.1"/>
    <property type="molecule type" value="Genomic_DNA"/>
</dbReference>
<feature type="domain" description="Major facilitator superfamily (MFS) profile" evidence="8">
    <location>
        <begin position="1"/>
        <end position="405"/>
    </location>
</feature>
<sequence>MTSEIAKKEAPGWPIDGGHRAWLSTFGAWWAMFITFGWVNSLGAFQSYYEQNLLQQYSSSEIAWIASVQQCLTYSAGIFLGKVFDDYGPRWLLIMGGFAQVFGLMMTSISTEYYQVFLSQAICSALGASAVMYGTVGSLATWWKVRRATAYGIAISGSSIGGIIFPIMVNRLMPRVGFGWTMRAVAFIILVGVLAAVATIRSNRAHARTTFKITSYITAMKEVKFSLLCLAMTIFGFGLFLPFNFIPLEAQAMGMSWEMSIYSIVILNAVSVFGRILPGFLADKFGRFNMMMICTTMSAILTLAVWLPGRSDAASLCFSAFFGFFSGSYISLTPALVVEVSPLSEIGHRTGMLYFCISIGVLAGSPIAGALVEANVGDYKYLKVFAGATMLIGAILIAQGRNREREGLESMRAFLSAGVMDPAIALKLSFLVSSQKSHQSQNCLPYHDLEVKVFIAIYTWLATLCDDAERLDIVTDVEMFQQRYMKGEDQPTTLLRAFASQLQLAYKLYHPLVANLIVNSSFNLLTSTALVAHKGIKQKRYNLSKGGNYCPWLPIDISPNFYKETLEGDTGNYINATAAYDERDAIATLLKTSQDAIDYARRIESVLAGKGEYEQAWRLHAAGHIQMHIMRGRYRLWEVGVGNNPDTEEIIKGN</sequence>
<comment type="subcellular location">
    <subcellularLocation>
        <location evidence="1">Membrane</location>
        <topology evidence="1">Multi-pass membrane protein</topology>
    </subcellularLocation>
</comment>
<keyword evidence="4 7" id="KW-0812">Transmembrane</keyword>
<dbReference type="Pfam" id="PF07690">
    <property type="entry name" value="MFS_1"/>
    <property type="match status" value="1"/>
</dbReference>
<feature type="transmembrane region" description="Helical" evidence="7">
    <location>
        <begin position="261"/>
        <end position="281"/>
    </location>
</feature>
<dbReference type="PANTHER" id="PTHR11360:SF224">
    <property type="entry name" value="MAJOR FACILITATOR SUPERFAMILY (MFS) PROFILE DOMAIN-CONTAINING PROTEIN-RELATED"/>
    <property type="match status" value="1"/>
</dbReference>